<evidence type="ECO:0008006" key="3">
    <source>
        <dbReference type="Google" id="ProtNLM"/>
    </source>
</evidence>
<evidence type="ECO:0000313" key="1">
    <source>
        <dbReference type="EMBL" id="KAH8982908.1"/>
    </source>
</evidence>
<dbReference type="InterPro" id="IPR046342">
    <property type="entry name" value="CBS_dom_sf"/>
</dbReference>
<reference evidence="1" key="1">
    <citation type="submission" date="2022-01" db="EMBL/GenBank/DDBJ databases">
        <title>Comparative genomics reveals a dynamic genome evolution in the ectomycorrhizal milk-cap (Lactarius) mushrooms.</title>
        <authorList>
            <consortium name="DOE Joint Genome Institute"/>
            <person name="Lebreton A."/>
            <person name="Tang N."/>
            <person name="Kuo A."/>
            <person name="LaButti K."/>
            <person name="Drula E."/>
            <person name="Barry K."/>
            <person name="Clum A."/>
            <person name="Lipzen A."/>
            <person name="Mousain D."/>
            <person name="Ng V."/>
            <person name="Wang R."/>
            <person name="Wang X."/>
            <person name="Dai Y."/>
            <person name="Henrissat B."/>
            <person name="Grigoriev I.V."/>
            <person name="Guerin-Laguette A."/>
            <person name="Yu F."/>
            <person name="Martin F.M."/>
        </authorList>
    </citation>
    <scope>NUCLEOTIDE SEQUENCE</scope>
    <source>
        <strain evidence="1">QP</strain>
    </source>
</reference>
<sequence length="233" mass="25364">SHLGVISDPRLFVFFSAFARSSGAAMPPLPEIQLLALCLGTPSLPSLNLHFEVVAVHSRKSVLDAMRMMSDLGVDSVAILEEERCLFIRSYHKSSSDQGSILLLATRPLLFPTAFEDAPRLDRWGYRYPVYSVFPSSTLAYTIQKVLATNSHRLFLTSESNGSASPSAGLRGNLSGIVSIGDIFSLFARIANIPDVDPARMQRPRRASSGVFVEHVRSSSTGGLRRTSVPRAA</sequence>
<dbReference type="Proteomes" id="UP001201163">
    <property type="component" value="Unassembled WGS sequence"/>
</dbReference>
<organism evidence="1 2">
    <name type="scientific">Lactarius akahatsu</name>
    <dbReference type="NCBI Taxonomy" id="416441"/>
    <lineage>
        <taxon>Eukaryota</taxon>
        <taxon>Fungi</taxon>
        <taxon>Dikarya</taxon>
        <taxon>Basidiomycota</taxon>
        <taxon>Agaricomycotina</taxon>
        <taxon>Agaricomycetes</taxon>
        <taxon>Russulales</taxon>
        <taxon>Russulaceae</taxon>
        <taxon>Lactarius</taxon>
    </lineage>
</organism>
<comment type="caution">
    <text evidence="1">The sequence shown here is derived from an EMBL/GenBank/DDBJ whole genome shotgun (WGS) entry which is preliminary data.</text>
</comment>
<keyword evidence="2" id="KW-1185">Reference proteome</keyword>
<accession>A0AAD4Q6T4</accession>
<protein>
    <recommendedName>
        <fullName evidence="3">CBS domain-containing protein</fullName>
    </recommendedName>
</protein>
<dbReference type="AlphaFoldDB" id="A0AAD4Q6T4"/>
<dbReference type="Gene3D" id="3.10.580.10">
    <property type="entry name" value="CBS-domain"/>
    <property type="match status" value="1"/>
</dbReference>
<dbReference type="SUPFAM" id="SSF54631">
    <property type="entry name" value="CBS-domain pair"/>
    <property type="match status" value="1"/>
</dbReference>
<feature type="non-terminal residue" evidence="1">
    <location>
        <position position="233"/>
    </location>
</feature>
<dbReference type="EMBL" id="JAKELL010000095">
    <property type="protein sequence ID" value="KAH8982908.1"/>
    <property type="molecule type" value="Genomic_DNA"/>
</dbReference>
<proteinExistence type="predicted"/>
<evidence type="ECO:0000313" key="2">
    <source>
        <dbReference type="Proteomes" id="UP001201163"/>
    </source>
</evidence>
<gene>
    <name evidence="1" type="ORF">EDB92DRAFT_1892725</name>
</gene>
<name>A0AAD4Q6T4_9AGAM</name>